<accession>A0A0P5T2B2</accession>
<dbReference type="Gene3D" id="1.20.5.1200">
    <property type="entry name" value="Alpha-tocopherol transfer"/>
    <property type="match status" value="1"/>
</dbReference>
<protein>
    <submittedName>
        <fullName evidence="1">Uncharacterized protein</fullName>
    </submittedName>
</protein>
<evidence type="ECO:0000313" key="1">
    <source>
        <dbReference type="EMBL" id="KZS07026.1"/>
    </source>
</evidence>
<dbReference type="GO" id="GO:0016020">
    <property type="term" value="C:membrane"/>
    <property type="evidence" value="ECO:0007669"/>
    <property type="project" value="TreeGrafter"/>
</dbReference>
<dbReference type="EMBL" id="LRGB01002580">
    <property type="protein sequence ID" value="KZS07026.1"/>
    <property type="molecule type" value="Genomic_DNA"/>
</dbReference>
<name>A0A0P5T2B2_9CRUS</name>
<evidence type="ECO:0000313" key="2">
    <source>
        <dbReference type="Proteomes" id="UP000076858"/>
    </source>
</evidence>
<organism evidence="1 2">
    <name type="scientific">Daphnia magna</name>
    <dbReference type="NCBI Taxonomy" id="35525"/>
    <lineage>
        <taxon>Eukaryota</taxon>
        <taxon>Metazoa</taxon>
        <taxon>Ecdysozoa</taxon>
        <taxon>Arthropoda</taxon>
        <taxon>Crustacea</taxon>
        <taxon>Branchiopoda</taxon>
        <taxon>Diplostraca</taxon>
        <taxon>Cladocera</taxon>
        <taxon>Anomopoda</taxon>
        <taxon>Daphniidae</taxon>
        <taxon>Daphnia</taxon>
    </lineage>
</organism>
<keyword evidence="2" id="KW-1185">Reference proteome</keyword>
<dbReference type="InterPro" id="IPR036865">
    <property type="entry name" value="CRAL-TRIO_dom_sf"/>
</dbReference>
<comment type="caution">
    <text evidence="1">The sequence shown here is derived from an EMBL/GenBank/DDBJ whole genome shotgun (WGS) entry which is preliminary data.</text>
</comment>
<dbReference type="PRINTS" id="PR00180">
    <property type="entry name" value="CRETINALDHBP"/>
</dbReference>
<dbReference type="SUPFAM" id="SSF52087">
    <property type="entry name" value="CRAL/TRIO domain"/>
    <property type="match status" value="1"/>
</dbReference>
<dbReference type="InterPro" id="IPR011074">
    <property type="entry name" value="CRAL/TRIO_N_dom"/>
</dbReference>
<dbReference type="InterPro" id="IPR001251">
    <property type="entry name" value="CRAL-TRIO_dom"/>
</dbReference>
<sequence length="264" mass="30775">MSLLISRERILIDEVHGLKRLRALIDESTLEHPIREELLLCFLRARKFNVERAFKSLKNYLKMVKNYPELLANLSVSKLRPQLKEQLQIVYKSKDKLGRRIFIFRAGRWNPNKLSLDDIFRCNVFCLQQLASNFDAQINGIVAIVDLQNLSLNQARHFTPSYAKKIADLLTEAFPLSFQTIHIVNQNWIVDMLMSIIWPFLSAKIQKRVKTGFESYIHSRVLNFNIRFFKGFVPWILLGFLTRICRCSRFAGGLWRFSGAAGLL</sequence>
<dbReference type="Pfam" id="PF03765">
    <property type="entry name" value="CRAL_TRIO_N"/>
    <property type="match status" value="1"/>
</dbReference>
<reference evidence="1 2" key="1">
    <citation type="submission" date="2016-03" db="EMBL/GenBank/DDBJ databases">
        <title>EvidentialGene: Evidence-directed Construction of Genes on Genomes.</title>
        <authorList>
            <person name="Gilbert D.G."/>
            <person name="Choi J.-H."/>
            <person name="Mockaitis K."/>
            <person name="Colbourne J."/>
            <person name="Pfrender M."/>
        </authorList>
    </citation>
    <scope>NUCLEOTIDE SEQUENCE [LARGE SCALE GENOMIC DNA]</scope>
    <source>
        <strain evidence="1 2">Xinb3</strain>
        <tissue evidence="1">Complete organism</tissue>
    </source>
</reference>
<dbReference type="InterPro" id="IPR036273">
    <property type="entry name" value="CRAL/TRIO_N_dom_sf"/>
</dbReference>
<dbReference type="STRING" id="35525.A0A0P5T2B2"/>
<dbReference type="CDD" id="cd00170">
    <property type="entry name" value="SEC14"/>
    <property type="match status" value="1"/>
</dbReference>
<dbReference type="SUPFAM" id="SSF46938">
    <property type="entry name" value="CRAL/TRIO N-terminal domain"/>
    <property type="match status" value="1"/>
</dbReference>
<dbReference type="Pfam" id="PF00650">
    <property type="entry name" value="CRAL_TRIO"/>
    <property type="match status" value="1"/>
</dbReference>
<dbReference type="AlphaFoldDB" id="A0A0P5T2B2"/>
<dbReference type="PROSITE" id="PS50191">
    <property type="entry name" value="CRAL_TRIO"/>
    <property type="match status" value="1"/>
</dbReference>
<dbReference type="SMART" id="SM01100">
    <property type="entry name" value="CRAL_TRIO_N"/>
    <property type="match status" value="1"/>
</dbReference>
<dbReference type="PANTHER" id="PTHR10174:SF130">
    <property type="entry name" value="ALPHA-TOCOPHEROL TRANSFER PROTEIN-LIKE"/>
    <property type="match status" value="1"/>
</dbReference>
<dbReference type="OrthoDB" id="75724at2759"/>
<proteinExistence type="predicted"/>
<dbReference type="Proteomes" id="UP000076858">
    <property type="component" value="Unassembled WGS sequence"/>
</dbReference>
<dbReference type="SMART" id="SM00516">
    <property type="entry name" value="SEC14"/>
    <property type="match status" value="1"/>
</dbReference>
<dbReference type="PANTHER" id="PTHR10174">
    <property type="entry name" value="ALPHA-TOCOPHEROL TRANSFER PROTEIN-RELATED"/>
    <property type="match status" value="1"/>
</dbReference>
<dbReference type="Gene3D" id="1.10.8.20">
    <property type="entry name" value="N-terminal domain of phosphatidylinositol transfer protein sec14p"/>
    <property type="match status" value="1"/>
</dbReference>
<dbReference type="GO" id="GO:1902936">
    <property type="term" value="F:phosphatidylinositol bisphosphate binding"/>
    <property type="evidence" value="ECO:0007669"/>
    <property type="project" value="TreeGrafter"/>
</dbReference>
<gene>
    <name evidence="1" type="ORF">APZ42_029562</name>
</gene>
<dbReference type="Gene3D" id="3.40.525.10">
    <property type="entry name" value="CRAL-TRIO lipid binding domain"/>
    <property type="match status" value="1"/>
</dbReference>